<dbReference type="Proteomes" id="UP000595437">
    <property type="component" value="Chromosome 11"/>
</dbReference>
<dbReference type="AlphaFoldDB" id="A0A7T8H268"/>
<reference evidence="3" key="1">
    <citation type="submission" date="2021-01" db="EMBL/GenBank/DDBJ databases">
        <title>Caligus Genome Assembly.</title>
        <authorList>
            <person name="Gallardo-Escarate C."/>
        </authorList>
    </citation>
    <scope>NUCLEOTIDE SEQUENCE [LARGE SCALE GENOMIC DNA]</scope>
</reference>
<dbReference type="Pfam" id="PF04397">
    <property type="entry name" value="LytTR"/>
    <property type="match status" value="1"/>
</dbReference>
<gene>
    <name evidence="2" type="ORF">FKW44_016280</name>
</gene>
<evidence type="ECO:0000313" key="2">
    <source>
        <dbReference type="EMBL" id="QQP41806.1"/>
    </source>
</evidence>
<sequence length="78" mass="8830">MWSLRRGMLLFGSAFKDALKQIGNSEGLQVHRSHWVAGRFVLSHRIEQANNFVLLKNGTQIPLSASKIKDLEALLDRN</sequence>
<organism evidence="2 3">
    <name type="scientific">Caligus rogercresseyi</name>
    <name type="common">Sea louse</name>
    <dbReference type="NCBI Taxonomy" id="217165"/>
    <lineage>
        <taxon>Eukaryota</taxon>
        <taxon>Metazoa</taxon>
        <taxon>Ecdysozoa</taxon>
        <taxon>Arthropoda</taxon>
        <taxon>Crustacea</taxon>
        <taxon>Multicrustacea</taxon>
        <taxon>Hexanauplia</taxon>
        <taxon>Copepoda</taxon>
        <taxon>Siphonostomatoida</taxon>
        <taxon>Caligidae</taxon>
        <taxon>Caligus</taxon>
    </lineage>
</organism>
<evidence type="ECO:0000259" key="1">
    <source>
        <dbReference type="Pfam" id="PF04397"/>
    </source>
</evidence>
<feature type="domain" description="HTH LytTR-type" evidence="1">
    <location>
        <begin position="10"/>
        <end position="75"/>
    </location>
</feature>
<dbReference type="Gene3D" id="2.40.50.1020">
    <property type="entry name" value="LytTr DNA-binding domain"/>
    <property type="match status" value="1"/>
</dbReference>
<keyword evidence="3" id="KW-1185">Reference proteome</keyword>
<protein>
    <recommendedName>
        <fullName evidence="1">HTH LytTR-type domain-containing protein</fullName>
    </recommendedName>
</protein>
<proteinExistence type="predicted"/>
<dbReference type="EMBL" id="CP045900">
    <property type="protein sequence ID" value="QQP41806.1"/>
    <property type="molecule type" value="Genomic_DNA"/>
</dbReference>
<accession>A0A7T8H268</accession>
<dbReference type="InterPro" id="IPR007492">
    <property type="entry name" value="LytTR_DNA-bd_dom"/>
</dbReference>
<name>A0A7T8H268_CALRO</name>
<dbReference type="GO" id="GO:0003677">
    <property type="term" value="F:DNA binding"/>
    <property type="evidence" value="ECO:0007669"/>
    <property type="project" value="InterPro"/>
</dbReference>
<evidence type="ECO:0000313" key="3">
    <source>
        <dbReference type="Proteomes" id="UP000595437"/>
    </source>
</evidence>